<comment type="caution">
    <text evidence="1">The sequence shown here is derived from an EMBL/GenBank/DDBJ whole genome shotgun (WGS) entry which is preliminary data.</text>
</comment>
<dbReference type="EMBL" id="JAUKPO010000003">
    <property type="protein sequence ID" value="MDO1446287.1"/>
    <property type="molecule type" value="Genomic_DNA"/>
</dbReference>
<gene>
    <name evidence="1" type="ORF">Q0590_08490</name>
</gene>
<evidence type="ECO:0000313" key="2">
    <source>
        <dbReference type="Proteomes" id="UP001168528"/>
    </source>
</evidence>
<proteinExistence type="predicted"/>
<evidence type="ECO:0000313" key="1">
    <source>
        <dbReference type="EMBL" id="MDO1446287.1"/>
    </source>
</evidence>
<dbReference type="RefSeq" id="WP_302037083.1">
    <property type="nucleotide sequence ID" value="NZ_JAUKPO010000003.1"/>
</dbReference>
<name>A0ABT8R2G6_9BACT</name>
<protein>
    <submittedName>
        <fullName evidence="1">Uncharacterized protein</fullName>
    </submittedName>
</protein>
<keyword evidence="2" id="KW-1185">Reference proteome</keyword>
<reference evidence="1" key="1">
    <citation type="submission" date="2023-07" db="EMBL/GenBank/DDBJ databases">
        <title>The genome sequence of Rhodocytophaga aerolata KACC 12507.</title>
        <authorList>
            <person name="Zhang X."/>
        </authorList>
    </citation>
    <scope>NUCLEOTIDE SEQUENCE</scope>
    <source>
        <strain evidence="1">KACC 12507</strain>
    </source>
</reference>
<organism evidence="1 2">
    <name type="scientific">Rhodocytophaga aerolata</name>
    <dbReference type="NCBI Taxonomy" id="455078"/>
    <lineage>
        <taxon>Bacteria</taxon>
        <taxon>Pseudomonadati</taxon>
        <taxon>Bacteroidota</taxon>
        <taxon>Cytophagia</taxon>
        <taxon>Cytophagales</taxon>
        <taxon>Rhodocytophagaceae</taxon>
        <taxon>Rhodocytophaga</taxon>
    </lineage>
</organism>
<sequence length="88" mass="9949">MKNTKAKQPVIKDADTIINEFTASCDVVHAGTVLVKLYLANAELRRRIQDIHPDQPYNVDTDDEKTMKAISAVNAMLYEIEKTMKVEV</sequence>
<dbReference type="Proteomes" id="UP001168528">
    <property type="component" value="Unassembled WGS sequence"/>
</dbReference>
<accession>A0ABT8R2G6</accession>